<evidence type="ECO:0000256" key="1">
    <source>
        <dbReference type="SAM" id="MobiDB-lite"/>
    </source>
</evidence>
<keyword evidence="2" id="KW-0472">Membrane</keyword>
<dbReference type="PROSITE" id="PS50858">
    <property type="entry name" value="BSD"/>
    <property type="match status" value="1"/>
</dbReference>
<feature type="compositionally biased region" description="Basic and acidic residues" evidence="1">
    <location>
        <begin position="414"/>
        <end position="426"/>
    </location>
</feature>
<organism evidence="4 5">
    <name type="scientific">Xylaria bambusicola</name>
    <dbReference type="NCBI Taxonomy" id="326684"/>
    <lineage>
        <taxon>Eukaryota</taxon>
        <taxon>Fungi</taxon>
        <taxon>Dikarya</taxon>
        <taxon>Ascomycota</taxon>
        <taxon>Pezizomycotina</taxon>
        <taxon>Sordariomycetes</taxon>
        <taxon>Xylariomycetidae</taxon>
        <taxon>Xylariales</taxon>
        <taxon>Xylariaceae</taxon>
        <taxon>Xylaria</taxon>
    </lineage>
</organism>
<feature type="compositionally biased region" description="Acidic residues" evidence="1">
    <location>
        <begin position="336"/>
        <end position="368"/>
    </location>
</feature>
<dbReference type="Proteomes" id="UP001305414">
    <property type="component" value="Unassembled WGS sequence"/>
</dbReference>
<feature type="compositionally biased region" description="Basic and acidic residues" evidence="1">
    <location>
        <begin position="15"/>
        <end position="40"/>
    </location>
</feature>
<feature type="region of interest" description="Disordered" evidence="1">
    <location>
        <begin position="1"/>
        <end position="61"/>
    </location>
</feature>
<dbReference type="PANTHER" id="PTHR16019">
    <property type="entry name" value="SYNAPSE-ASSOCIATED PROTEIN"/>
    <property type="match status" value="1"/>
</dbReference>
<keyword evidence="5" id="KW-1185">Reference proteome</keyword>
<dbReference type="InterPro" id="IPR035925">
    <property type="entry name" value="BSD_dom_sf"/>
</dbReference>
<feature type="compositionally biased region" description="Polar residues" evidence="1">
    <location>
        <begin position="42"/>
        <end position="59"/>
    </location>
</feature>
<dbReference type="Gene3D" id="1.10.3970.10">
    <property type="entry name" value="BSD domain"/>
    <property type="match status" value="1"/>
</dbReference>
<dbReference type="Pfam" id="PF03909">
    <property type="entry name" value="BSD"/>
    <property type="match status" value="1"/>
</dbReference>
<protein>
    <recommendedName>
        <fullName evidence="3">BSD domain-containing protein</fullName>
    </recommendedName>
</protein>
<dbReference type="InterPro" id="IPR005607">
    <property type="entry name" value="BSD_dom"/>
</dbReference>
<feature type="compositionally biased region" description="Polar residues" evidence="1">
    <location>
        <begin position="147"/>
        <end position="159"/>
    </location>
</feature>
<feature type="compositionally biased region" description="Basic and acidic residues" evidence="1">
    <location>
        <begin position="137"/>
        <end position="146"/>
    </location>
</feature>
<evidence type="ECO:0000259" key="3">
    <source>
        <dbReference type="PROSITE" id="PS50858"/>
    </source>
</evidence>
<evidence type="ECO:0000313" key="4">
    <source>
        <dbReference type="EMBL" id="KAK5626426.1"/>
    </source>
</evidence>
<keyword evidence="2" id="KW-1133">Transmembrane helix</keyword>
<dbReference type="InterPro" id="IPR051494">
    <property type="entry name" value="BSD_domain-containing"/>
</dbReference>
<feature type="compositionally biased region" description="Acidic residues" evidence="1">
    <location>
        <begin position="461"/>
        <end position="481"/>
    </location>
</feature>
<feature type="compositionally biased region" description="Polar residues" evidence="1">
    <location>
        <begin position="370"/>
        <end position="379"/>
    </location>
</feature>
<dbReference type="SUPFAM" id="SSF140383">
    <property type="entry name" value="BSD domain-like"/>
    <property type="match status" value="1"/>
</dbReference>
<dbReference type="PANTHER" id="PTHR16019:SF5">
    <property type="entry name" value="BSD DOMAIN-CONTAINING PROTEIN 1"/>
    <property type="match status" value="1"/>
</dbReference>
<feature type="domain" description="BSD" evidence="3">
    <location>
        <begin position="269"/>
        <end position="321"/>
    </location>
</feature>
<feature type="region of interest" description="Disordered" evidence="1">
    <location>
        <begin position="336"/>
        <end position="481"/>
    </location>
</feature>
<reference evidence="4 5" key="1">
    <citation type="submission" date="2023-10" db="EMBL/GenBank/DDBJ databases">
        <title>Draft genome sequence of Xylaria bambusicola isolate GMP-LS, the root and basal stem rot pathogen of sugarcane in Indonesia.</title>
        <authorList>
            <person name="Selvaraj P."/>
            <person name="Muralishankar V."/>
            <person name="Muruganantham S."/>
            <person name="Sp S."/>
            <person name="Haryani S."/>
            <person name="Lau K.J.X."/>
            <person name="Naqvi N.I."/>
        </authorList>
    </citation>
    <scope>NUCLEOTIDE SEQUENCE [LARGE SCALE GENOMIC DNA]</scope>
    <source>
        <strain evidence="4">GMP-LS</strain>
    </source>
</reference>
<gene>
    <name evidence="4" type="ORF">RRF57_002141</name>
</gene>
<sequence>MIISNSLAPVENSEQEPRAEPAMDLAYDHIVEQSMPKDEDTSSNNGQSSNRRPESTLNEDLQEAYRAFSSSSWGSWLGGTVEKVVKQGESVYREASQEVTSLGADASRSFASLRARALSLTTALPPAPIMTQGTEQSGDKDKDSEKTPTTSRAPGSSSEDAPATKESETVISRLRSEAANRLKDIQRAEDAADEALLKFGTNIRDFFRDAIVVRAAPAGAEGTGNRFESKDDSGKRVIHSSRYDAQLHVLHTTEKSFTEDPATAEFETWTKTFDVDAKTDSISADLAKYPELRANMEKLVPDRVPYADFWKRYYFLRHSIETADARRRDLLKAASAEEEIGWGDEESDEESEEGSEESSEDEEEEDETPSSKQPASKQLASKPAPADKIPRPSSAESSTTIHPPTIKSTQLKPSEPRKSNDEKSQADSDTSYDVVGAASGNPSQAPSQAPNSPKNSRKVEESDDDDDDDDDSEEEDSSDEEWDVERNIWFRWIAAGVSGCPLMFGLAIFCTFHRASPPSRDLFKSIFVDLGLWFLFRSHGHQSRGIVHINILISTFTIVIVIFIIVITAVLPIGILVWVGCGLRHDLLALGVEPARPQFLDEREIARRALRPALHDAVGDLGLGLVVDVGLELVEHDL</sequence>
<feature type="compositionally biased region" description="Polar residues" evidence="1">
    <location>
        <begin position="394"/>
        <end position="412"/>
    </location>
</feature>
<feature type="transmembrane region" description="Helical" evidence="2">
    <location>
        <begin position="489"/>
        <end position="510"/>
    </location>
</feature>
<evidence type="ECO:0000313" key="5">
    <source>
        <dbReference type="Proteomes" id="UP001305414"/>
    </source>
</evidence>
<evidence type="ECO:0000256" key="2">
    <source>
        <dbReference type="SAM" id="Phobius"/>
    </source>
</evidence>
<dbReference type="AlphaFoldDB" id="A0AAN7UJV0"/>
<name>A0AAN7UJV0_9PEZI</name>
<comment type="caution">
    <text evidence="4">The sequence shown here is derived from an EMBL/GenBank/DDBJ whole genome shotgun (WGS) entry which is preliminary data.</text>
</comment>
<feature type="transmembrane region" description="Helical" evidence="2">
    <location>
        <begin position="551"/>
        <end position="579"/>
    </location>
</feature>
<feature type="compositionally biased region" description="Low complexity" evidence="1">
    <location>
        <begin position="441"/>
        <end position="453"/>
    </location>
</feature>
<proteinExistence type="predicted"/>
<dbReference type="EMBL" id="JAWHQM010000003">
    <property type="protein sequence ID" value="KAK5626426.1"/>
    <property type="molecule type" value="Genomic_DNA"/>
</dbReference>
<dbReference type="SMART" id="SM00751">
    <property type="entry name" value="BSD"/>
    <property type="match status" value="1"/>
</dbReference>
<keyword evidence="2" id="KW-0812">Transmembrane</keyword>
<feature type="region of interest" description="Disordered" evidence="1">
    <location>
        <begin position="124"/>
        <end position="169"/>
    </location>
</feature>
<accession>A0AAN7UJV0</accession>
<dbReference type="GO" id="GO:0005737">
    <property type="term" value="C:cytoplasm"/>
    <property type="evidence" value="ECO:0007669"/>
    <property type="project" value="TreeGrafter"/>
</dbReference>